<organism evidence="3 4">
    <name type="scientific">Elysia marginata</name>
    <dbReference type="NCBI Taxonomy" id="1093978"/>
    <lineage>
        <taxon>Eukaryota</taxon>
        <taxon>Metazoa</taxon>
        <taxon>Spiralia</taxon>
        <taxon>Lophotrochozoa</taxon>
        <taxon>Mollusca</taxon>
        <taxon>Gastropoda</taxon>
        <taxon>Heterobranchia</taxon>
        <taxon>Euthyneura</taxon>
        <taxon>Panpulmonata</taxon>
        <taxon>Sacoglossa</taxon>
        <taxon>Placobranchoidea</taxon>
        <taxon>Plakobranchidae</taxon>
        <taxon>Elysia</taxon>
    </lineage>
</organism>
<keyword evidence="1" id="KW-0560">Oxidoreductase</keyword>
<dbReference type="GO" id="GO:0016020">
    <property type="term" value="C:membrane"/>
    <property type="evidence" value="ECO:0007669"/>
    <property type="project" value="TreeGrafter"/>
</dbReference>
<dbReference type="Gene3D" id="3.30.465.10">
    <property type="match status" value="1"/>
</dbReference>
<dbReference type="PANTHER" id="PTHR10801">
    <property type="entry name" value="24-DEHYDROCHOLESTEROL REDUCTASE"/>
    <property type="match status" value="1"/>
</dbReference>
<gene>
    <name evidence="3" type="ORF">ElyMa_002366400</name>
</gene>
<reference evidence="3 4" key="1">
    <citation type="journal article" date="2021" name="Elife">
        <title>Chloroplast acquisition without the gene transfer in kleptoplastic sea slugs, Plakobranchus ocellatus.</title>
        <authorList>
            <person name="Maeda T."/>
            <person name="Takahashi S."/>
            <person name="Yoshida T."/>
            <person name="Shimamura S."/>
            <person name="Takaki Y."/>
            <person name="Nagai Y."/>
            <person name="Toyoda A."/>
            <person name="Suzuki Y."/>
            <person name="Arimoto A."/>
            <person name="Ishii H."/>
            <person name="Satoh N."/>
            <person name="Nishiyama T."/>
            <person name="Hasebe M."/>
            <person name="Maruyama T."/>
            <person name="Minagawa J."/>
            <person name="Obokata J."/>
            <person name="Shigenobu S."/>
        </authorList>
    </citation>
    <scope>NUCLEOTIDE SEQUENCE [LARGE SCALE GENOMIC DNA]</scope>
</reference>
<evidence type="ECO:0000256" key="1">
    <source>
        <dbReference type="ARBA" id="ARBA00023002"/>
    </source>
</evidence>
<evidence type="ECO:0000313" key="4">
    <source>
        <dbReference type="Proteomes" id="UP000762676"/>
    </source>
</evidence>
<accession>A0AAV4GA72</accession>
<dbReference type="Proteomes" id="UP000762676">
    <property type="component" value="Unassembled WGS sequence"/>
</dbReference>
<dbReference type="InterPro" id="IPR036318">
    <property type="entry name" value="FAD-bd_PCMH-like_sf"/>
</dbReference>
<evidence type="ECO:0000313" key="3">
    <source>
        <dbReference type="EMBL" id="GFR82567.1"/>
    </source>
</evidence>
<dbReference type="GO" id="GO:0005737">
    <property type="term" value="C:cytoplasm"/>
    <property type="evidence" value="ECO:0007669"/>
    <property type="project" value="TreeGrafter"/>
</dbReference>
<dbReference type="GO" id="GO:0008202">
    <property type="term" value="P:steroid metabolic process"/>
    <property type="evidence" value="ECO:0007669"/>
    <property type="project" value="TreeGrafter"/>
</dbReference>
<comment type="caution">
    <text evidence="3">The sequence shown here is derived from an EMBL/GenBank/DDBJ whole genome shotgun (WGS) entry which is preliminary data.</text>
</comment>
<dbReference type="SUPFAM" id="SSF56176">
    <property type="entry name" value="FAD-binding/transporter-associated domain-like"/>
    <property type="match status" value="1"/>
</dbReference>
<dbReference type="EMBL" id="BMAT01004896">
    <property type="protein sequence ID" value="GFR82567.1"/>
    <property type="molecule type" value="Genomic_DNA"/>
</dbReference>
<dbReference type="InterPro" id="IPR040165">
    <property type="entry name" value="Diminuto-like"/>
</dbReference>
<sequence length="81" mass="8872">MGVGVETSSHKFGLFQHNCVSFEIVTADGSLLRCSKPGHVDLGKTPPALWPSGKDTRSEIERYGFDPRPSQTKDLKIGIRS</sequence>
<proteinExistence type="predicted"/>
<dbReference type="InterPro" id="IPR016169">
    <property type="entry name" value="FAD-bd_PCMH_sub2"/>
</dbReference>
<keyword evidence="4" id="KW-1185">Reference proteome</keyword>
<dbReference type="AlphaFoldDB" id="A0AAV4GA72"/>
<evidence type="ECO:0000256" key="2">
    <source>
        <dbReference type="SAM" id="MobiDB-lite"/>
    </source>
</evidence>
<feature type="region of interest" description="Disordered" evidence="2">
    <location>
        <begin position="60"/>
        <end position="81"/>
    </location>
</feature>
<name>A0AAV4GA72_9GAST</name>
<dbReference type="GO" id="GO:0050660">
    <property type="term" value="F:flavin adenine dinucleotide binding"/>
    <property type="evidence" value="ECO:0007669"/>
    <property type="project" value="InterPro"/>
</dbReference>
<dbReference type="GO" id="GO:0000246">
    <property type="term" value="F:Delta24(24-1) sterol reductase activity"/>
    <property type="evidence" value="ECO:0007669"/>
    <property type="project" value="TreeGrafter"/>
</dbReference>
<protein>
    <submittedName>
        <fullName evidence="3">Delta(24)-sterol reductase-like</fullName>
    </submittedName>
</protein>
<dbReference type="PANTHER" id="PTHR10801:SF0">
    <property type="entry name" value="DELTA(24)-STEROL REDUCTASE"/>
    <property type="match status" value="1"/>
</dbReference>